<protein>
    <recommendedName>
        <fullName evidence="3">DUF4176 domain-containing protein</fullName>
    </recommendedName>
</protein>
<dbReference type="EMBL" id="AODF01000028">
    <property type="protein sequence ID" value="EUJ28499.1"/>
    <property type="molecule type" value="Genomic_DNA"/>
</dbReference>
<dbReference type="Pfam" id="PF13780">
    <property type="entry name" value="DUF4176"/>
    <property type="match status" value="1"/>
</dbReference>
<gene>
    <name evidence="1" type="ORF">MFLO_12166</name>
</gene>
<accession>A0ABN0RDB4</accession>
<evidence type="ECO:0008006" key="3">
    <source>
        <dbReference type="Google" id="ProtNLM"/>
    </source>
</evidence>
<name>A0ABN0RDB4_9LIST</name>
<dbReference type="RefSeq" id="WP_036097972.1">
    <property type="nucleotide sequence ID" value="NZ_AODF01000028.1"/>
</dbReference>
<reference evidence="1 2" key="1">
    <citation type="journal article" date="2014" name="Int. J. Syst. Evol. Microbiol.">
        <title>Listeria floridensis sp. nov., Listeria aquatica sp. nov., Listeria cornellensis sp. nov., Listeria riparia sp. nov. and Listeria grandensis sp. nov., from agricultural and natural environments.</title>
        <authorList>
            <person name="den Bakker H.C."/>
            <person name="Warchocki S."/>
            <person name="Wright E.M."/>
            <person name="Allred A.F."/>
            <person name="Ahlstrom C."/>
            <person name="Manuel C.S."/>
            <person name="Stasiewicz M.J."/>
            <person name="Burrell A."/>
            <person name="Roof S."/>
            <person name="Strawn L."/>
            <person name="Fortes E.D."/>
            <person name="Nightingale K.K."/>
            <person name="Kephart D."/>
            <person name="Wiedmann M."/>
        </authorList>
    </citation>
    <scope>NUCLEOTIDE SEQUENCE [LARGE SCALE GENOMIC DNA]</scope>
    <source>
        <strain evidence="1 2">FSL S10-1187</strain>
    </source>
</reference>
<dbReference type="InterPro" id="IPR025233">
    <property type="entry name" value="DUF4176"/>
</dbReference>
<evidence type="ECO:0000313" key="2">
    <source>
        <dbReference type="Proteomes" id="UP000019249"/>
    </source>
</evidence>
<proteinExistence type="predicted"/>
<sequence>MLPVGSIVYLKEGKVKIIIMNRYPLIDQNQKKVYFDYSGSVYPEGLDPKRIIYFNQSNIDQVVFEGYKNEEEERYQTILADLIQKNQYAQGKVRE</sequence>
<comment type="caution">
    <text evidence="1">The sequence shown here is derived from an EMBL/GenBank/DDBJ whole genome shotgun (WGS) entry which is preliminary data.</text>
</comment>
<dbReference type="Proteomes" id="UP000019249">
    <property type="component" value="Unassembled WGS sequence"/>
</dbReference>
<keyword evidence="2" id="KW-1185">Reference proteome</keyword>
<organism evidence="1 2">
    <name type="scientific">Listeria floridensis FSL S10-1187</name>
    <dbReference type="NCBI Taxonomy" id="1265817"/>
    <lineage>
        <taxon>Bacteria</taxon>
        <taxon>Bacillati</taxon>
        <taxon>Bacillota</taxon>
        <taxon>Bacilli</taxon>
        <taxon>Bacillales</taxon>
        <taxon>Listeriaceae</taxon>
        <taxon>Listeria</taxon>
    </lineage>
</organism>
<evidence type="ECO:0000313" key="1">
    <source>
        <dbReference type="EMBL" id="EUJ28499.1"/>
    </source>
</evidence>